<organism evidence="1">
    <name type="scientific">Chlorobium phaeobacteroides (strain BS1)</name>
    <dbReference type="NCBI Taxonomy" id="331678"/>
    <lineage>
        <taxon>Bacteria</taxon>
        <taxon>Pseudomonadati</taxon>
        <taxon>Chlorobiota</taxon>
        <taxon>Chlorobiia</taxon>
        <taxon>Chlorobiales</taxon>
        <taxon>Chlorobiaceae</taxon>
        <taxon>Chlorobium/Pelodictyon group</taxon>
        <taxon>Chlorobium</taxon>
    </lineage>
</organism>
<accession>B3EKF4</accession>
<gene>
    <name evidence="1" type="ordered locus">Cphamn1_0157</name>
</gene>
<dbReference type="eggNOG" id="COG3863">
    <property type="taxonomic scope" value="Bacteria"/>
</dbReference>
<dbReference type="Gene3D" id="3.90.1720.10">
    <property type="entry name" value="endopeptidase domain like (from Nostoc punctiforme)"/>
    <property type="match status" value="1"/>
</dbReference>
<reference evidence="1" key="1">
    <citation type="submission" date="2008-06" db="EMBL/GenBank/DDBJ databases">
        <title>Complete sequence of Chlorobium phaeobacteroides BS1.</title>
        <authorList>
            <consortium name="US DOE Joint Genome Institute"/>
            <person name="Lucas S."/>
            <person name="Copeland A."/>
            <person name="Lapidus A."/>
            <person name="Glavina del Rio T."/>
            <person name="Dalin E."/>
            <person name="Tice H."/>
            <person name="Bruce D."/>
            <person name="Goodwin L."/>
            <person name="Pitluck S."/>
            <person name="Schmutz J."/>
            <person name="Larimer F."/>
            <person name="Land M."/>
            <person name="Hauser L."/>
            <person name="Kyrpides N."/>
            <person name="Ovchinnikova G."/>
            <person name="Li T."/>
            <person name="Liu Z."/>
            <person name="Zhao F."/>
            <person name="Overmann J."/>
            <person name="Bryant D.A."/>
            <person name="Richardson P."/>
        </authorList>
    </citation>
    <scope>NUCLEOTIDE SEQUENCE [LARGE SCALE GENOMIC DNA]</scope>
    <source>
        <strain evidence="1">BS1</strain>
    </source>
</reference>
<dbReference type="EMBL" id="CP001101">
    <property type="protein sequence ID" value="ACE03132.1"/>
    <property type="molecule type" value="Genomic_DNA"/>
</dbReference>
<dbReference type="SUPFAM" id="SSF54001">
    <property type="entry name" value="Cysteine proteinases"/>
    <property type="match status" value="1"/>
</dbReference>
<evidence type="ECO:0000313" key="1">
    <source>
        <dbReference type="EMBL" id="ACE03132.1"/>
    </source>
</evidence>
<dbReference type="AlphaFoldDB" id="B3EKF4"/>
<proteinExistence type="predicted"/>
<sequence>MLFCLFLLTVIPVQTIEKTRFNTTHPLDERRLENGDIILRYGKGLWSQFFRDVSRRDKRFSHAGIVVREEGAFYVIHAAAAELTGVGKVTCDPLGAFLEASSDYAVYRLAVSGPVRQKIAHNARNYLGVSFDTSFDLSEQERLYCTEMVMQAVNKATGFVVIRPTAASGIAVVAPDNCYEHRLVRSVIAGPGES</sequence>
<dbReference type="KEGG" id="cpb:Cphamn1_0157"/>
<dbReference type="Pfam" id="PF05708">
    <property type="entry name" value="Peptidase_C92"/>
    <property type="match status" value="1"/>
</dbReference>
<dbReference type="HOGENOM" id="CLU_1353628_0_0_10"/>
<dbReference type="InterPro" id="IPR024453">
    <property type="entry name" value="Peptidase_C92"/>
</dbReference>
<dbReference type="InterPro" id="IPR038765">
    <property type="entry name" value="Papain-like_cys_pep_sf"/>
</dbReference>
<dbReference type="STRING" id="331678.Cphamn1_0157"/>
<evidence type="ECO:0008006" key="2">
    <source>
        <dbReference type="Google" id="ProtNLM"/>
    </source>
</evidence>
<protein>
    <recommendedName>
        <fullName evidence="2">Permuted papain-like amidase YaeF/Yiix C92 family enzyme</fullName>
    </recommendedName>
</protein>
<name>B3EKF4_CHLPB</name>